<gene>
    <name evidence="2" type="ORF">ACFSQ6_09100</name>
</gene>
<sequence>MRISSICLLTQFFRAYVLVALLGGCSSTVQTAKVSTLTANYCTPNVQYDQEISFAGFSDQDSVAVRSLLSEHDFALCKNIGLISHINKYLLASDTLESLVARQHIIDYYLIFSTELEAIAAELDCNGERIEQLANYVEKRNNRIVSRLTVASIILGSATALASTAFENNPVNNVINISGGVGSAVLGFWALKPHEKKVDMRIERNMLHSIWYGTNADNIYPLSLWSILNEKTFSNTANTSLIESIRMRWAKYGLDEETDVQDLAMLYFKDGGTYTAEQLRNLANMHNELQASIRGINQDLRSLVYTVAKLRIQR</sequence>
<proteinExistence type="predicted"/>
<keyword evidence="3" id="KW-1185">Reference proteome</keyword>
<feature type="chain" id="PRO_5046205060" evidence="1">
    <location>
        <begin position="32"/>
        <end position="314"/>
    </location>
</feature>
<name>A0ABW5UCD2_9SPHI</name>
<evidence type="ECO:0000313" key="2">
    <source>
        <dbReference type="EMBL" id="MFD2743554.1"/>
    </source>
</evidence>
<dbReference type="RefSeq" id="WP_156472569.1">
    <property type="nucleotide sequence ID" value="NZ_JBHUMB010000008.1"/>
</dbReference>
<dbReference type="EMBL" id="JBHUMB010000008">
    <property type="protein sequence ID" value="MFD2743554.1"/>
    <property type="molecule type" value="Genomic_DNA"/>
</dbReference>
<accession>A0ABW5UCD2</accession>
<dbReference type="PROSITE" id="PS51257">
    <property type="entry name" value="PROKAR_LIPOPROTEIN"/>
    <property type="match status" value="1"/>
</dbReference>
<reference evidence="3" key="1">
    <citation type="journal article" date="2019" name="Int. J. Syst. Evol. Microbiol.">
        <title>The Global Catalogue of Microorganisms (GCM) 10K type strain sequencing project: providing services to taxonomists for standard genome sequencing and annotation.</title>
        <authorList>
            <consortium name="The Broad Institute Genomics Platform"/>
            <consortium name="The Broad Institute Genome Sequencing Center for Infectious Disease"/>
            <person name="Wu L."/>
            <person name="Ma J."/>
        </authorList>
    </citation>
    <scope>NUCLEOTIDE SEQUENCE [LARGE SCALE GENOMIC DNA]</scope>
    <source>
        <strain evidence="3">KCTC 42247</strain>
    </source>
</reference>
<dbReference type="Proteomes" id="UP001597418">
    <property type="component" value="Unassembled WGS sequence"/>
</dbReference>
<evidence type="ECO:0000256" key="1">
    <source>
        <dbReference type="SAM" id="SignalP"/>
    </source>
</evidence>
<protein>
    <submittedName>
        <fullName evidence="2">Uncharacterized protein</fullName>
    </submittedName>
</protein>
<comment type="caution">
    <text evidence="2">The sequence shown here is derived from an EMBL/GenBank/DDBJ whole genome shotgun (WGS) entry which is preliminary data.</text>
</comment>
<keyword evidence="1" id="KW-0732">Signal</keyword>
<evidence type="ECO:0000313" key="3">
    <source>
        <dbReference type="Proteomes" id="UP001597418"/>
    </source>
</evidence>
<organism evidence="2 3">
    <name type="scientific">Sphingobacterium populi</name>
    <dbReference type="NCBI Taxonomy" id="1812824"/>
    <lineage>
        <taxon>Bacteria</taxon>
        <taxon>Pseudomonadati</taxon>
        <taxon>Bacteroidota</taxon>
        <taxon>Sphingobacteriia</taxon>
        <taxon>Sphingobacteriales</taxon>
        <taxon>Sphingobacteriaceae</taxon>
        <taxon>Sphingobacterium</taxon>
    </lineage>
</organism>
<feature type="signal peptide" evidence="1">
    <location>
        <begin position="1"/>
        <end position="31"/>
    </location>
</feature>